<dbReference type="PANTHER" id="PTHR19211:SF100">
    <property type="entry name" value="RIBOSOME PROTECTION PROTEIN VMLR"/>
    <property type="match status" value="1"/>
</dbReference>
<dbReference type="AlphaFoldDB" id="A0A6I2GLC7"/>
<name>A0A6I2GLC7_9LACT</name>
<dbReference type="Gene3D" id="3.40.50.300">
    <property type="entry name" value="P-loop containing nucleotide triphosphate hydrolases"/>
    <property type="match status" value="3"/>
</dbReference>
<reference evidence="6 7" key="1">
    <citation type="submission" date="2019-11" db="EMBL/GenBank/DDBJ databases">
        <title>Characterisation of Fundicoccus ignavus gen. nov. sp. nov., a novel genus of the family Aerococcaceae isolated from bulk tank milk.</title>
        <authorList>
            <person name="Siebert A."/>
            <person name="Huptas C."/>
            <person name="Wenning M."/>
            <person name="Scherer S."/>
            <person name="Doll E.V."/>
        </authorList>
    </citation>
    <scope>NUCLEOTIDE SEQUENCE [LARGE SCALE GENOMIC DNA]</scope>
    <source>
        <strain evidence="6 7">WS4759</strain>
    </source>
</reference>
<feature type="domain" description="ABC transporter" evidence="5">
    <location>
        <begin position="298"/>
        <end position="490"/>
    </location>
</feature>
<dbReference type="RefSeq" id="WP_153862898.1">
    <property type="nucleotide sequence ID" value="NZ_WJQS01000001.1"/>
</dbReference>
<keyword evidence="7" id="KW-1185">Reference proteome</keyword>
<dbReference type="InterPro" id="IPR050611">
    <property type="entry name" value="ABCF"/>
</dbReference>
<comment type="caution">
    <text evidence="6">The sequence shown here is derived from an EMBL/GenBank/DDBJ whole genome shotgun (WGS) entry which is preliminary data.</text>
</comment>
<dbReference type="InterPro" id="IPR003439">
    <property type="entry name" value="ABC_transporter-like_ATP-bd"/>
</dbReference>
<evidence type="ECO:0000259" key="5">
    <source>
        <dbReference type="PROSITE" id="PS50893"/>
    </source>
</evidence>
<feature type="region of interest" description="Disordered" evidence="4">
    <location>
        <begin position="224"/>
        <end position="251"/>
    </location>
</feature>
<sequence length="490" mass="56330">MNQLVIELKNIEKSYQNKDILQIENLKVYENQKIGIVGRNGEGKSTLLKLISGEIKPDIGEINTKIDFQYYRQIESEIQPDFTKIDAEYLSRLNVPEHNIQHFSGGEQTRMRLAEYFSIYHFGLMMDEPTTHLDREGIQFLVDQLKYYYGTLIVVSHDRYFLDEVVDIIWEIHEGKITVYNGNYSDYQVQKEQERIEQENAYENFLKEKNRLKKAAKVKQAQADKLNQVSTKQKNKAVNPGRLGSSKQKDTVQKAAHKAAKAIEKRVEQLDEVDQLQTDKIIQFPTPKLLEIHNDFPIMGQDVTIKKSDKVLFHEMNFQFPLGKRIGIVGPNGSGKSTLLQHILEEGSGITLSKKVVFSTYKQMAYQLSGEKSMVDYLMEDTEFTEPIVRSVLNNLGFNQGEVSTKAISDLSGGEATRLVIAKLFTDPSNVMILDEPTNFIDVQTIEALENLMKSYNGTILFTSHDQYFTKNIAEQIWEINNQKLELIEY</sequence>
<evidence type="ECO:0000313" key="7">
    <source>
        <dbReference type="Proteomes" id="UP000430975"/>
    </source>
</evidence>
<evidence type="ECO:0000256" key="1">
    <source>
        <dbReference type="ARBA" id="ARBA00022737"/>
    </source>
</evidence>
<proteinExistence type="predicted"/>
<dbReference type="NCBIfam" id="NF000355">
    <property type="entry name" value="ribo_prot_ABC_F"/>
    <property type="match status" value="1"/>
</dbReference>
<dbReference type="CDD" id="cd03221">
    <property type="entry name" value="ABCF_EF-3"/>
    <property type="match status" value="2"/>
</dbReference>
<dbReference type="InterPro" id="IPR027417">
    <property type="entry name" value="P-loop_NTPase"/>
</dbReference>
<keyword evidence="1" id="KW-0677">Repeat</keyword>
<dbReference type="PANTHER" id="PTHR19211">
    <property type="entry name" value="ATP-BINDING TRANSPORT PROTEIN-RELATED"/>
    <property type="match status" value="1"/>
</dbReference>
<protein>
    <submittedName>
        <fullName evidence="6">ABC-F type ribosomal protection protein</fullName>
    </submittedName>
</protein>
<evidence type="ECO:0000256" key="4">
    <source>
        <dbReference type="SAM" id="MobiDB-lite"/>
    </source>
</evidence>
<dbReference type="GO" id="GO:0016887">
    <property type="term" value="F:ATP hydrolysis activity"/>
    <property type="evidence" value="ECO:0007669"/>
    <property type="project" value="InterPro"/>
</dbReference>
<dbReference type="EMBL" id="WJQS01000001">
    <property type="protein sequence ID" value="MRI84395.1"/>
    <property type="molecule type" value="Genomic_DNA"/>
</dbReference>
<evidence type="ECO:0000256" key="3">
    <source>
        <dbReference type="ARBA" id="ARBA00022840"/>
    </source>
</evidence>
<dbReference type="PROSITE" id="PS00211">
    <property type="entry name" value="ABC_TRANSPORTER_1"/>
    <property type="match status" value="2"/>
</dbReference>
<dbReference type="InterPro" id="IPR017871">
    <property type="entry name" value="ABC_transporter-like_CS"/>
</dbReference>
<dbReference type="SMART" id="SM00382">
    <property type="entry name" value="AAA"/>
    <property type="match status" value="2"/>
</dbReference>
<dbReference type="Pfam" id="PF00005">
    <property type="entry name" value="ABC_tran"/>
    <property type="match status" value="2"/>
</dbReference>
<evidence type="ECO:0000256" key="2">
    <source>
        <dbReference type="ARBA" id="ARBA00022741"/>
    </source>
</evidence>
<accession>A0A6I2GLC7</accession>
<dbReference type="PROSITE" id="PS50893">
    <property type="entry name" value="ABC_TRANSPORTER_2"/>
    <property type="match status" value="2"/>
</dbReference>
<keyword evidence="3" id="KW-0067">ATP-binding</keyword>
<dbReference type="SUPFAM" id="SSF52540">
    <property type="entry name" value="P-loop containing nucleoside triphosphate hydrolases"/>
    <property type="match status" value="2"/>
</dbReference>
<organism evidence="6 7">
    <name type="scientific">Fundicoccus ignavus</name>
    <dbReference type="NCBI Taxonomy" id="2664442"/>
    <lineage>
        <taxon>Bacteria</taxon>
        <taxon>Bacillati</taxon>
        <taxon>Bacillota</taxon>
        <taxon>Bacilli</taxon>
        <taxon>Lactobacillales</taxon>
        <taxon>Aerococcaceae</taxon>
        <taxon>Fundicoccus</taxon>
    </lineage>
</organism>
<dbReference type="Pfam" id="PF12848">
    <property type="entry name" value="ABC_tran_Xtn"/>
    <property type="match status" value="1"/>
</dbReference>
<feature type="domain" description="ABC transporter" evidence="5">
    <location>
        <begin position="6"/>
        <end position="199"/>
    </location>
</feature>
<dbReference type="GO" id="GO:0005524">
    <property type="term" value="F:ATP binding"/>
    <property type="evidence" value="ECO:0007669"/>
    <property type="project" value="UniProtKB-KW"/>
</dbReference>
<gene>
    <name evidence="6" type="primary">abc-f</name>
    <name evidence="6" type="ORF">GIY09_00560</name>
</gene>
<dbReference type="InterPro" id="IPR032781">
    <property type="entry name" value="ABC_tran_Xtn"/>
</dbReference>
<evidence type="ECO:0000313" key="6">
    <source>
        <dbReference type="EMBL" id="MRI84395.1"/>
    </source>
</evidence>
<dbReference type="Proteomes" id="UP000430975">
    <property type="component" value="Unassembled WGS sequence"/>
</dbReference>
<dbReference type="InterPro" id="IPR003593">
    <property type="entry name" value="AAA+_ATPase"/>
</dbReference>
<keyword evidence="2" id="KW-0547">Nucleotide-binding</keyword>